<keyword evidence="1" id="KW-0472">Membrane</keyword>
<reference evidence="2" key="2">
    <citation type="journal article" date="2021" name="PeerJ">
        <title>Extensive microbial diversity within the chicken gut microbiome revealed by metagenomics and culture.</title>
        <authorList>
            <person name="Gilroy R."/>
            <person name="Ravi A."/>
            <person name="Getino M."/>
            <person name="Pursley I."/>
            <person name="Horton D.L."/>
            <person name="Alikhan N.F."/>
            <person name="Baker D."/>
            <person name="Gharbi K."/>
            <person name="Hall N."/>
            <person name="Watson M."/>
            <person name="Adriaenssens E.M."/>
            <person name="Foster-Nyarko E."/>
            <person name="Jarju S."/>
            <person name="Secka A."/>
            <person name="Antonio M."/>
            <person name="Oren A."/>
            <person name="Chaudhuri R.R."/>
            <person name="La Ragione R."/>
            <person name="Hildebrand F."/>
            <person name="Pallen M.J."/>
        </authorList>
    </citation>
    <scope>NUCLEOTIDE SEQUENCE</scope>
    <source>
        <strain evidence="2">14508</strain>
    </source>
</reference>
<organism evidence="2 3">
    <name type="scientific">Candidatus Caccosoma faecigallinarum</name>
    <dbReference type="NCBI Taxonomy" id="2840720"/>
    <lineage>
        <taxon>Bacteria</taxon>
        <taxon>Bacillati</taxon>
        <taxon>Bacillota</taxon>
        <taxon>Bacillota incertae sedis</taxon>
        <taxon>Candidatus Caccosoma</taxon>
    </lineage>
</organism>
<accession>A0A9D1G8L1</accession>
<dbReference type="EMBL" id="DVKI01000129">
    <property type="protein sequence ID" value="HIT17552.1"/>
    <property type="molecule type" value="Genomic_DNA"/>
</dbReference>
<sequence length="230" mass="26227">MQTLLRLDKLVYFTYNGTRYFYVFNAQNDITHLVDDTGTVVASYLYDAWGNHQVFDANGVENTNADFILRFAGDSMKKTSIRQLYWFTMICHIFALLCGIGGSIIMVVNYKEFIENFGKILGIIFLIGIVGLFVALIIFSIKVIITLLKDAKSLKSNDYVSIVGKVLKFKRNIEPESGVQINDRPIVLILDTGEEVELFINDKIMIGETYKFNYLKNCKIAEVVEKIQDL</sequence>
<dbReference type="AlphaFoldDB" id="A0A9D1G8L1"/>
<feature type="transmembrane region" description="Helical" evidence="1">
    <location>
        <begin position="84"/>
        <end position="108"/>
    </location>
</feature>
<name>A0A9D1G8L1_9FIRM</name>
<keyword evidence="1" id="KW-0812">Transmembrane</keyword>
<evidence type="ECO:0000313" key="3">
    <source>
        <dbReference type="Proteomes" id="UP000886893"/>
    </source>
</evidence>
<keyword evidence="1" id="KW-1133">Transmembrane helix</keyword>
<dbReference type="Gene3D" id="2.180.10.10">
    <property type="entry name" value="RHS repeat-associated core"/>
    <property type="match status" value="1"/>
</dbReference>
<comment type="caution">
    <text evidence="2">The sequence shown here is derived from an EMBL/GenBank/DDBJ whole genome shotgun (WGS) entry which is preliminary data.</text>
</comment>
<evidence type="ECO:0000256" key="1">
    <source>
        <dbReference type="SAM" id="Phobius"/>
    </source>
</evidence>
<evidence type="ECO:0000313" key="2">
    <source>
        <dbReference type="EMBL" id="HIT17552.1"/>
    </source>
</evidence>
<gene>
    <name evidence="2" type="ORF">IAD04_04165</name>
</gene>
<proteinExistence type="predicted"/>
<dbReference type="Proteomes" id="UP000886893">
    <property type="component" value="Unassembled WGS sequence"/>
</dbReference>
<reference evidence="2" key="1">
    <citation type="submission" date="2020-10" db="EMBL/GenBank/DDBJ databases">
        <authorList>
            <person name="Gilroy R."/>
        </authorList>
    </citation>
    <scope>NUCLEOTIDE SEQUENCE</scope>
    <source>
        <strain evidence="2">14508</strain>
    </source>
</reference>
<protein>
    <submittedName>
        <fullName evidence="2">Uncharacterized protein</fullName>
    </submittedName>
</protein>
<feature type="transmembrane region" description="Helical" evidence="1">
    <location>
        <begin position="120"/>
        <end position="145"/>
    </location>
</feature>